<evidence type="ECO:0000313" key="1">
    <source>
        <dbReference type="EMBL" id="VAW29097.1"/>
    </source>
</evidence>
<protein>
    <submittedName>
        <fullName evidence="1">Uncharacterized protein</fullName>
    </submittedName>
</protein>
<accession>A0A3B0UUT7</accession>
<sequence length="69" mass="7708">MTLQTDTLSDRDRWGQTRLIFDNFQVSNSLLGNKEGQVLFLPSLLHKKMPLLAASKHDARKICAVKPGG</sequence>
<organism evidence="1">
    <name type="scientific">hydrothermal vent metagenome</name>
    <dbReference type="NCBI Taxonomy" id="652676"/>
    <lineage>
        <taxon>unclassified sequences</taxon>
        <taxon>metagenomes</taxon>
        <taxon>ecological metagenomes</taxon>
    </lineage>
</organism>
<dbReference type="AlphaFoldDB" id="A0A3B0UUT7"/>
<reference evidence="1" key="1">
    <citation type="submission" date="2018-06" db="EMBL/GenBank/DDBJ databases">
        <authorList>
            <person name="Zhirakovskaya E."/>
        </authorList>
    </citation>
    <scope>NUCLEOTIDE SEQUENCE</scope>
</reference>
<name>A0A3B0UUT7_9ZZZZ</name>
<gene>
    <name evidence="1" type="ORF">MNBD_BACTEROID06-1513</name>
</gene>
<proteinExistence type="predicted"/>
<dbReference type="EMBL" id="UOES01000514">
    <property type="protein sequence ID" value="VAW29097.1"/>
    <property type="molecule type" value="Genomic_DNA"/>
</dbReference>